<name>A0A1H6MPI7_9FLAO</name>
<sequence length="278" mass="31895">MFSNLYGYAQHQYKTETFGVQKEYTHRGKTYQVGRLLLKDFKYGSLTLRVIEKDTIRDIPAPMDEYPDLEMSRSDLIQLHGHPFFFVIDRYRVYLVDLENEKISARIQPGLGVEYGDDSISGTVSGFQFFDGDNYLLGIAVSYGVFCFNISDLDEPKELSRYTGHYGDRGQPYFFLEQNADGSYNGMVSRSDTMKKSDYVSNFYTGTQQATYLFRDAHLMPPSGTYINPVNDETPKSFVLFYEKGTNGKKIPWVVDLKKGIVIKGEAAKHFLDKHQQP</sequence>
<dbReference type="EMBL" id="FNXE01000052">
    <property type="protein sequence ID" value="SEH99621.1"/>
    <property type="molecule type" value="Genomic_DNA"/>
</dbReference>
<accession>A0A1H6MPI7</accession>
<dbReference type="STRING" id="1159016.SAMN02927937_02622"/>
<keyword evidence="2" id="KW-1185">Reference proteome</keyword>
<evidence type="ECO:0000313" key="2">
    <source>
        <dbReference type="Proteomes" id="UP000199634"/>
    </source>
</evidence>
<gene>
    <name evidence="1" type="ORF">SAMN02927937_02622</name>
</gene>
<dbReference type="Proteomes" id="UP000199634">
    <property type="component" value="Unassembled WGS sequence"/>
</dbReference>
<evidence type="ECO:0000313" key="1">
    <source>
        <dbReference type="EMBL" id="SEH99621.1"/>
    </source>
</evidence>
<organism evidence="1 2">
    <name type="scientific">Paenimyroides marinum</name>
    <dbReference type="NCBI Taxonomy" id="1159016"/>
    <lineage>
        <taxon>Bacteria</taxon>
        <taxon>Pseudomonadati</taxon>
        <taxon>Bacteroidota</taxon>
        <taxon>Flavobacteriia</taxon>
        <taxon>Flavobacteriales</taxon>
        <taxon>Flavobacteriaceae</taxon>
        <taxon>Paenimyroides</taxon>
    </lineage>
</organism>
<reference evidence="2" key="1">
    <citation type="submission" date="2016-10" db="EMBL/GenBank/DDBJ databases">
        <authorList>
            <person name="Varghese N."/>
            <person name="Submissions S."/>
        </authorList>
    </citation>
    <scope>NUCLEOTIDE SEQUENCE [LARGE SCALE GENOMIC DNA]</scope>
    <source>
        <strain evidence="2">CGMCC 1.10825</strain>
    </source>
</reference>
<proteinExistence type="predicted"/>
<protein>
    <submittedName>
        <fullName evidence="1">Uncharacterized protein</fullName>
    </submittedName>
</protein>
<dbReference type="AlphaFoldDB" id="A0A1H6MPI7"/>